<name>A0A7W7SS58_9ACTN</name>
<keyword evidence="2" id="KW-1185">Reference proteome</keyword>
<evidence type="ECO:0000313" key="1">
    <source>
        <dbReference type="EMBL" id="MBB4959980.1"/>
    </source>
</evidence>
<sequence>MERIRALVIFRRHQPSPLWRLLRIPRCRYCRRRWPCGPYDQARTALLSHDREDIAAIIRAQARRCTS</sequence>
<proteinExistence type="predicted"/>
<reference evidence="1 2" key="1">
    <citation type="submission" date="2020-08" db="EMBL/GenBank/DDBJ databases">
        <title>Sequencing the genomes of 1000 actinobacteria strains.</title>
        <authorList>
            <person name="Klenk H.-P."/>
        </authorList>
    </citation>
    <scope>NUCLEOTIDE SEQUENCE [LARGE SCALE GENOMIC DNA]</scope>
    <source>
        <strain evidence="1 2">DSM 45886</strain>
    </source>
</reference>
<dbReference type="RefSeq" id="WP_184535814.1">
    <property type="nucleotide sequence ID" value="NZ_JACHJW010000001.1"/>
</dbReference>
<accession>A0A7W7SS58</accession>
<dbReference type="AlphaFoldDB" id="A0A7W7SS58"/>
<protein>
    <submittedName>
        <fullName evidence="1">Uncharacterized protein</fullName>
    </submittedName>
</protein>
<gene>
    <name evidence="1" type="ORF">FHR38_003713</name>
</gene>
<dbReference type="Proteomes" id="UP000578819">
    <property type="component" value="Unassembled WGS sequence"/>
</dbReference>
<dbReference type="EMBL" id="JACHJW010000001">
    <property type="protein sequence ID" value="MBB4959980.1"/>
    <property type="molecule type" value="Genomic_DNA"/>
</dbReference>
<comment type="caution">
    <text evidence="1">The sequence shown here is derived from an EMBL/GenBank/DDBJ whole genome shotgun (WGS) entry which is preliminary data.</text>
</comment>
<evidence type="ECO:0000313" key="2">
    <source>
        <dbReference type="Proteomes" id="UP000578819"/>
    </source>
</evidence>
<organism evidence="1 2">
    <name type="scientific">Micromonospora polyrhachis</name>
    <dbReference type="NCBI Taxonomy" id="1282883"/>
    <lineage>
        <taxon>Bacteria</taxon>
        <taxon>Bacillati</taxon>
        <taxon>Actinomycetota</taxon>
        <taxon>Actinomycetes</taxon>
        <taxon>Micromonosporales</taxon>
        <taxon>Micromonosporaceae</taxon>
        <taxon>Micromonospora</taxon>
    </lineage>
</organism>